<reference evidence="2" key="1">
    <citation type="submission" date="2020-02" db="EMBL/GenBank/DDBJ databases">
        <authorList>
            <person name="Scholz U."/>
            <person name="Mascher M."/>
            <person name="Fiebig A."/>
        </authorList>
    </citation>
    <scope>NUCLEOTIDE SEQUENCE</scope>
</reference>
<sequence>MVEEEDRLLALFDSYWFGHDDLPNDPRPITPPHAGSGAPESSSPPGSAARRRTLSQEVPSSSSSSSAPSVSESVFLAHRPPRLCTIPSGKFAPEGGEDGWEVVGIAGGERERRSARKAMGTRRKSRSLSELQFEELKGIMDLGFTFSAGESDQRLLSIVPGLRRRGSSEDGEVEDGGAAEEGPVSRPYLSEAWATVEDRRSHARGHRLRTWKIPTPGNGVDMKHHLRHWAHSVASAIR</sequence>
<evidence type="ECO:0000256" key="1">
    <source>
        <dbReference type="SAM" id="MobiDB-lite"/>
    </source>
</evidence>
<feature type="region of interest" description="Disordered" evidence="1">
    <location>
        <begin position="164"/>
        <end position="186"/>
    </location>
</feature>
<dbReference type="EMBL" id="LR746272">
    <property type="protein sequence ID" value="CAA7402381.1"/>
    <property type="molecule type" value="Genomic_DNA"/>
</dbReference>
<protein>
    <submittedName>
        <fullName evidence="2">Uncharacterized protein</fullName>
    </submittedName>
</protein>
<gene>
    <name evidence="2" type="ORF">SI8410_09013059</name>
</gene>
<organism evidence="2 3">
    <name type="scientific">Spirodela intermedia</name>
    <name type="common">Intermediate duckweed</name>
    <dbReference type="NCBI Taxonomy" id="51605"/>
    <lineage>
        <taxon>Eukaryota</taxon>
        <taxon>Viridiplantae</taxon>
        <taxon>Streptophyta</taxon>
        <taxon>Embryophyta</taxon>
        <taxon>Tracheophyta</taxon>
        <taxon>Spermatophyta</taxon>
        <taxon>Magnoliopsida</taxon>
        <taxon>Liliopsida</taxon>
        <taxon>Araceae</taxon>
        <taxon>Lemnoideae</taxon>
        <taxon>Spirodela</taxon>
    </lineage>
</organism>
<dbReference type="AlphaFoldDB" id="A0A7I8KXH2"/>
<feature type="compositionally biased region" description="Low complexity" evidence="1">
    <location>
        <begin position="32"/>
        <end position="48"/>
    </location>
</feature>
<accession>A0A7I8KXH2</accession>
<proteinExistence type="predicted"/>
<dbReference type="InterPro" id="IPR012881">
    <property type="entry name" value="DUF1685"/>
</dbReference>
<dbReference type="PANTHER" id="PTHR33785:SF2">
    <property type="entry name" value="DUF1685 DOMAIN-CONTAINING PROTEIN"/>
    <property type="match status" value="1"/>
</dbReference>
<dbReference type="Pfam" id="PF07939">
    <property type="entry name" value="DUF1685"/>
    <property type="match status" value="1"/>
</dbReference>
<dbReference type="Proteomes" id="UP000663760">
    <property type="component" value="Chromosome 9"/>
</dbReference>
<evidence type="ECO:0000313" key="3">
    <source>
        <dbReference type="Proteomes" id="UP000663760"/>
    </source>
</evidence>
<keyword evidence="3" id="KW-1185">Reference proteome</keyword>
<dbReference type="PANTHER" id="PTHR33785">
    <property type="entry name" value="OS06G0550800 PROTEIN"/>
    <property type="match status" value="1"/>
</dbReference>
<evidence type="ECO:0000313" key="2">
    <source>
        <dbReference type="EMBL" id="CAA7402381.1"/>
    </source>
</evidence>
<dbReference type="OrthoDB" id="1911878at2759"/>
<name>A0A7I8KXH2_SPIIN</name>
<feature type="region of interest" description="Disordered" evidence="1">
    <location>
        <begin position="20"/>
        <end position="73"/>
    </location>
</feature>
<feature type="compositionally biased region" description="Low complexity" evidence="1">
    <location>
        <begin position="55"/>
        <end position="73"/>
    </location>
</feature>
<feature type="compositionally biased region" description="Acidic residues" evidence="1">
    <location>
        <begin position="169"/>
        <end position="178"/>
    </location>
</feature>